<dbReference type="InterPro" id="IPR023828">
    <property type="entry name" value="Peptidase_S8_Ser-AS"/>
</dbReference>
<dbReference type="SUPFAM" id="SSF52743">
    <property type="entry name" value="Subtilisin-like"/>
    <property type="match status" value="1"/>
</dbReference>
<evidence type="ECO:0000259" key="8">
    <source>
        <dbReference type="Pfam" id="PF00082"/>
    </source>
</evidence>
<dbReference type="PROSITE" id="PS51892">
    <property type="entry name" value="SUBTILASE"/>
    <property type="match status" value="1"/>
</dbReference>
<dbReference type="KEGG" id="halx:M0R89_14240"/>
<dbReference type="PROSITE" id="PS00136">
    <property type="entry name" value="SUBTILASE_ASP"/>
    <property type="match status" value="1"/>
</dbReference>
<dbReference type="InterPro" id="IPR006311">
    <property type="entry name" value="TAT_signal"/>
</dbReference>
<keyword evidence="3 6" id="KW-0378">Hydrolase</keyword>
<dbReference type="GO" id="GO:0004252">
    <property type="term" value="F:serine-type endopeptidase activity"/>
    <property type="evidence" value="ECO:0007669"/>
    <property type="project" value="UniProtKB-UniRule"/>
</dbReference>
<keyword evidence="4 6" id="KW-0720">Serine protease</keyword>
<gene>
    <name evidence="9" type="ORF">M0R89_14240</name>
</gene>
<dbReference type="InterPro" id="IPR015500">
    <property type="entry name" value="Peptidase_S8_subtilisin-rel"/>
</dbReference>
<evidence type="ECO:0000256" key="7">
    <source>
        <dbReference type="RuleBase" id="RU003355"/>
    </source>
</evidence>
<dbReference type="InterPro" id="IPR000209">
    <property type="entry name" value="Peptidase_S8/S53_dom"/>
</dbReference>
<dbReference type="InterPro" id="IPR050131">
    <property type="entry name" value="Peptidase_S8_subtilisin-like"/>
</dbReference>
<feature type="active site" description="Charge relay system" evidence="5 6">
    <location>
        <position position="138"/>
    </location>
</feature>
<keyword evidence="10" id="KW-1185">Reference proteome</keyword>
<evidence type="ECO:0000313" key="9">
    <source>
        <dbReference type="EMBL" id="UPV73693.1"/>
    </source>
</evidence>
<evidence type="ECO:0000313" key="10">
    <source>
        <dbReference type="Proteomes" id="UP000830729"/>
    </source>
</evidence>
<dbReference type="AlphaFoldDB" id="A0A8U0HSH0"/>
<dbReference type="Gene3D" id="3.40.50.200">
    <property type="entry name" value="Peptidase S8/S53 domain"/>
    <property type="match status" value="1"/>
</dbReference>
<dbReference type="PANTHER" id="PTHR43806:SF11">
    <property type="entry name" value="CEREVISIN-RELATED"/>
    <property type="match status" value="1"/>
</dbReference>
<dbReference type="InterPro" id="IPR036852">
    <property type="entry name" value="Peptidase_S8/S53_dom_sf"/>
</dbReference>
<sequence>MPRYNRRSFLELSGAALGGIAVGTTVTVAASSERFLVDSTETSASEAEAAGLDVVHDLPEIDLLVVEGAESDVESLGVGYAADSAYSLDLPLEQKSPVTAEDASDEPDYSYQWDKQAQNIPDAHEITRGEGTRVAVIDTGVAAGHPDLQHAVDVDRSRDFTGDGYGAAGPYGGYHGTHVAGIVAADDGNDAGTVGSAPGTEIVDCRVFSPTENASFADIVAALVYSARIGCDAANLSLGAYPVSRKANGSFYGKVLNRTTSYAKNQGTVVVVAAGNDAADLQHDGSLVSLPAEAANVLSVSATGPIGFNRGDDGLDSPTYTPAKYTNYGTNAIDVAAPGGNFDPDFPAGYYYDLVFNTVAEPQFDADGDYTGANYTYSWLAGTSMAAPQVAGAVALVRSQNPDLGANEVRERLRTTADVPEEFDKTYYGAGELNTYEALK</sequence>
<dbReference type="GO" id="GO:0006508">
    <property type="term" value="P:proteolysis"/>
    <property type="evidence" value="ECO:0007669"/>
    <property type="project" value="UniProtKB-KW"/>
</dbReference>
<organism evidence="9 10">
    <name type="scientific">Halorussus limi</name>
    <dbReference type="NCBI Taxonomy" id="2938695"/>
    <lineage>
        <taxon>Archaea</taxon>
        <taxon>Methanobacteriati</taxon>
        <taxon>Methanobacteriota</taxon>
        <taxon>Stenosarchaea group</taxon>
        <taxon>Halobacteria</taxon>
        <taxon>Halobacteriales</taxon>
        <taxon>Haladaptataceae</taxon>
        <taxon>Halorussus</taxon>
    </lineage>
</organism>
<feature type="domain" description="Peptidase S8/S53" evidence="8">
    <location>
        <begin position="129"/>
        <end position="431"/>
    </location>
</feature>
<evidence type="ECO:0000256" key="3">
    <source>
        <dbReference type="ARBA" id="ARBA00022801"/>
    </source>
</evidence>
<evidence type="ECO:0000256" key="6">
    <source>
        <dbReference type="PROSITE-ProRule" id="PRU01240"/>
    </source>
</evidence>
<proteinExistence type="inferred from homology"/>
<dbReference type="Pfam" id="PF00082">
    <property type="entry name" value="Peptidase_S8"/>
    <property type="match status" value="1"/>
</dbReference>
<evidence type="ECO:0000256" key="5">
    <source>
        <dbReference type="PIRSR" id="PIRSR615500-1"/>
    </source>
</evidence>
<dbReference type="PROSITE" id="PS00138">
    <property type="entry name" value="SUBTILASE_SER"/>
    <property type="match status" value="1"/>
</dbReference>
<dbReference type="Proteomes" id="UP000830729">
    <property type="component" value="Chromosome"/>
</dbReference>
<dbReference type="PROSITE" id="PS00137">
    <property type="entry name" value="SUBTILASE_HIS"/>
    <property type="match status" value="1"/>
</dbReference>
<dbReference type="InterPro" id="IPR022398">
    <property type="entry name" value="Peptidase_S8_His-AS"/>
</dbReference>
<name>A0A8U0HSH0_9EURY</name>
<comment type="similarity">
    <text evidence="1 6 7">Belongs to the peptidase S8 family.</text>
</comment>
<evidence type="ECO:0000256" key="1">
    <source>
        <dbReference type="ARBA" id="ARBA00011073"/>
    </source>
</evidence>
<reference evidence="9 10" key="1">
    <citation type="submission" date="2022-04" db="EMBL/GenBank/DDBJ databases">
        <title>Diverse halophilic archaea isolated from saline environments.</title>
        <authorList>
            <person name="Cui H.-L."/>
        </authorList>
    </citation>
    <scope>NUCLEOTIDE SEQUENCE [LARGE SCALE GENOMIC DNA]</scope>
    <source>
        <strain evidence="9 10">XZYJT49</strain>
    </source>
</reference>
<accession>A0A8U0HSH0</accession>
<feature type="active site" description="Charge relay system" evidence="5 6">
    <location>
        <position position="175"/>
    </location>
</feature>
<dbReference type="RefSeq" id="WP_248649745.1">
    <property type="nucleotide sequence ID" value="NZ_CP096659.1"/>
</dbReference>
<feature type="active site" description="Charge relay system" evidence="5 6">
    <location>
        <position position="384"/>
    </location>
</feature>
<dbReference type="EMBL" id="CP096659">
    <property type="protein sequence ID" value="UPV73693.1"/>
    <property type="molecule type" value="Genomic_DNA"/>
</dbReference>
<dbReference type="PANTHER" id="PTHR43806">
    <property type="entry name" value="PEPTIDASE S8"/>
    <property type="match status" value="1"/>
</dbReference>
<protein>
    <submittedName>
        <fullName evidence="9">S8 family serine peptidase</fullName>
    </submittedName>
</protein>
<dbReference type="PROSITE" id="PS51318">
    <property type="entry name" value="TAT"/>
    <property type="match status" value="1"/>
</dbReference>
<evidence type="ECO:0000256" key="2">
    <source>
        <dbReference type="ARBA" id="ARBA00022670"/>
    </source>
</evidence>
<dbReference type="PRINTS" id="PR00723">
    <property type="entry name" value="SUBTILISIN"/>
</dbReference>
<keyword evidence="2 6" id="KW-0645">Protease</keyword>
<dbReference type="GeneID" id="72186381"/>
<dbReference type="InterPro" id="IPR023827">
    <property type="entry name" value="Peptidase_S8_Asp-AS"/>
</dbReference>
<evidence type="ECO:0000256" key="4">
    <source>
        <dbReference type="ARBA" id="ARBA00022825"/>
    </source>
</evidence>